<evidence type="ECO:0000313" key="4">
    <source>
        <dbReference type="Proteomes" id="UP001303889"/>
    </source>
</evidence>
<feature type="region of interest" description="Disordered" evidence="1">
    <location>
        <begin position="81"/>
        <end position="100"/>
    </location>
</feature>
<dbReference type="InterPro" id="IPR040151">
    <property type="entry name" value="Gfd2/YDR514C-like"/>
</dbReference>
<dbReference type="AlphaFoldDB" id="A0AAN6RS37"/>
<feature type="region of interest" description="Disordered" evidence="1">
    <location>
        <begin position="587"/>
        <end position="635"/>
    </location>
</feature>
<comment type="caution">
    <text evidence="3">The sequence shown here is derived from an EMBL/GenBank/DDBJ whole genome shotgun (WGS) entry which is preliminary data.</text>
</comment>
<dbReference type="InterPro" id="IPR036397">
    <property type="entry name" value="RNaseH_sf"/>
</dbReference>
<sequence length="635" mass="70325">MQSITDPVREPASEPASEPVSKPIKEPTTVPSQEPDTQTATEAEEDEAFLRDLQTAMGDSAVWDDFDASAWRDIMAAKLARRSGSSSVDGSNGNAYDSDDSAPMILNFNKLTVAEQAAPRTRGPGKLSKARQFASEETGFPQELAQLEQVQWKEPDLVPGDLSPEGDMFVAWQLVEAYPDMFVGKRNGLRAAPLFTVEALHEKRVWDLYYVHCPPDMHNKPLILVPAYQFKHLLAVINAKLETALTIPPGRNESRFLMAFGAGNSPRPRFLGRSNSPGSFKALCNTIPAPHPDDDLVKATEFGQAEFKQLIMKSRADRKKGKKADKNRAKRIQAHQAFGREVKRVQRYLGLRSRATGGDSVAALDLDNPLADRPENSVLFVAIDIEAWEMDQNLVTEVGIAMLDTNEIRHVAPGDGGKNWFEHIRARHIRVRENTWAVNTRYVRGCADYFNFGTSELVSHPLLASLIQFHIDHATTTNPVDGTAVPRPVVLVFHESSSDIKYLRLLSYHVEAAGNVVEILDTREMHQSLARSNDSASLASVLSRLGIEYTHLHNAGNDAVYTLQAMVGLAVEKRRASVEKAMMKRDGEEPLPFSEFQKNDGWTSGEDTDGGEPVGLTEARSGWGVEDSGGQRWWC</sequence>
<evidence type="ECO:0000313" key="3">
    <source>
        <dbReference type="EMBL" id="KAK3900111.1"/>
    </source>
</evidence>
<dbReference type="InterPro" id="IPR012337">
    <property type="entry name" value="RNaseH-like_sf"/>
</dbReference>
<proteinExistence type="predicted"/>
<dbReference type="PANTHER" id="PTHR28083:SF1">
    <property type="entry name" value="GOOD FOR FULL DBP5 ACTIVITY PROTEIN 2"/>
    <property type="match status" value="1"/>
</dbReference>
<dbReference type="GO" id="GO:0005634">
    <property type="term" value="C:nucleus"/>
    <property type="evidence" value="ECO:0007669"/>
    <property type="project" value="TreeGrafter"/>
</dbReference>
<dbReference type="Pfam" id="PF21762">
    <property type="entry name" value="DEDDh_C"/>
    <property type="match status" value="1"/>
</dbReference>
<dbReference type="Gene3D" id="3.30.420.10">
    <property type="entry name" value="Ribonuclease H-like superfamily/Ribonuclease H"/>
    <property type="match status" value="1"/>
</dbReference>
<feature type="compositionally biased region" description="Low complexity" evidence="1">
    <location>
        <begin position="83"/>
        <end position="94"/>
    </location>
</feature>
<keyword evidence="4" id="KW-1185">Reference proteome</keyword>
<dbReference type="Proteomes" id="UP001303889">
    <property type="component" value="Unassembled WGS sequence"/>
</dbReference>
<dbReference type="GO" id="GO:0003676">
    <property type="term" value="F:nucleic acid binding"/>
    <property type="evidence" value="ECO:0007669"/>
    <property type="project" value="InterPro"/>
</dbReference>
<protein>
    <recommendedName>
        <fullName evidence="2">Gfd2/YDR514C-like C-terminal domain-containing protein</fullName>
    </recommendedName>
</protein>
<feature type="domain" description="Gfd2/YDR514C-like C-terminal" evidence="2">
    <location>
        <begin position="380"/>
        <end position="568"/>
    </location>
</feature>
<dbReference type="SUPFAM" id="SSF53098">
    <property type="entry name" value="Ribonuclease H-like"/>
    <property type="match status" value="1"/>
</dbReference>
<feature type="region of interest" description="Disordered" evidence="1">
    <location>
        <begin position="1"/>
        <end position="45"/>
    </location>
</feature>
<dbReference type="PANTHER" id="PTHR28083">
    <property type="entry name" value="GOOD FOR FULL DBP5 ACTIVITY PROTEIN 2"/>
    <property type="match status" value="1"/>
</dbReference>
<reference evidence="3" key="2">
    <citation type="submission" date="2023-05" db="EMBL/GenBank/DDBJ databases">
        <authorList>
            <consortium name="Lawrence Berkeley National Laboratory"/>
            <person name="Steindorff A."/>
            <person name="Hensen N."/>
            <person name="Bonometti L."/>
            <person name="Westerberg I."/>
            <person name="Brannstrom I.O."/>
            <person name="Guillou S."/>
            <person name="Cros-Aarteil S."/>
            <person name="Calhoun S."/>
            <person name="Haridas S."/>
            <person name="Kuo A."/>
            <person name="Mondo S."/>
            <person name="Pangilinan J."/>
            <person name="Riley R."/>
            <person name="Labutti K."/>
            <person name="Andreopoulos B."/>
            <person name="Lipzen A."/>
            <person name="Chen C."/>
            <person name="Yanf M."/>
            <person name="Daum C."/>
            <person name="Ng V."/>
            <person name="Clum A."/>
            <person name="Ohm R."/>
            <person name="Martin F."/>
            <person name="Silar P."/>
            <person name="Natvig D."/>
            <person name="Lalanne C."/>
            <person name="Gautier V."/>
            <person name="Ament-Velasquez S.L."/>
            <person name="Kruys A."/>
            <person name="Hutchinson M.I."/>
            <person name="Powell A.J."/>
            <person name="Barry K."/>
            <person name="Miller A.N."/>
            <person name="Grigoriev I.V."/>
            <person name="Debuchy R."/>
            <person name="Gladieux P."/>
            <person name="Thoren M.H."/>
            <person name="Johannesson H."/>
        </authorList>
    </citation>
    <scope>NUCLEOTIDE SEQUENCE</scope>
    <source>
        <strain evidence="3">CBS 103.79</strain>
    </source>
</reference>
<name>A0AAN6RS37_9PEZI</name>
<accession>A0AAN6RS37</accession>
<dbReference type="InterPro" id="IPR048519">
    <property type="entry name" value="Gfd2/YDR514C-like_C"/>
</dbReference>
<dbReference type="EMBL" id="MU855705">
    <property type="protein sequence ID" value="KAK3900111.1"/>
    <property type="molecule type" value="Genomic_DNA"/>
</dbReference>
<organism evidence="3 4">
    <name type="scientific">Staphylotrichum tortipilum</name>
    <dbReference type="NCBI Taxonomy" id="2831512"/>
    <lineage>
        <taxon>Eukaryota</taxon>
        <taxon>Fungi</taxon>
        <taxon>Dikarya</taxon>
        <taxon>Ascomycota</taxon>
        <taxon>Pezizomycotina</taxon>
        <taxon>Sordariomycetes</taxon>
        <taxon>Sordariomycetidae</taxon>
        <taxon>Sordariales</taxon>
        <taxon>Chaetomiaceae</taxon>
        <taxon>Staphylotrichum</taxon>
    </lineage>
</organism>
<evidence type="ECO:0000256" key="1">
    <source>
        <dbReference type="SAM" id="MobiDB-lite"/>
    </source>
</evidence>
<reference evidence="3" key="1">
    <citation type="journal article" date="2023" name="Mol. Phylogenet. Evol.">
        <title>Genome-scale phylogeny and comparative genomics of the fungal order Sordariales.</title>
        <authorList>
            <person name="Hensen N."/>
            <person name="Bonometti L."/>
            <person name="Westerberg I."/>
            <person name="Brannstrom I.O."/>
            <person name="Guillou S."/>
            <person name="Cros-Aarteil S."/>
            <person name="Calhoun S."/>
            <person name="Haridas S."/>
            <person name="Kuo A."/>
            <person name="Mondo S."/>
            <person name="Pangilinan J."/>
            <person name="Riley R."/>
            <person name="LaButti K."/>
            <person name="Andreopoulos B."/>
            <person name="Lipzen A."/>
            <person name="Chen C."/>
            <person name="Yan M."/>
            <person name="Daum C."/>
            <person name="Ng V."/>
            <person name="Clum A."/>
            <person name="Steindorff A."/>
            <person name="Ohm R.A."/>
            <person name="Martin F."/>
            <person name="Silar P."/>
            <person name="Natvig D.O."/>
            <person name="Lalanne C."/>
            <person name="Gautier V."/>
            <person name="Ament-Velasquez S.L."/>
            <person name="Kruys A."/>
            <person name="Hutchinson M.I."/>
            <person name="Powell A.J."/>
            <person name="Barry K."/>
            <person name="Miller A.N."/>
            <person name="Grigoriev I.V."/>
            <person name="Debuchy R."/>
            <person name="Gladieux P."/>
            <person name="Hiltunen Thoren M."/>
            <person name="Johannesson H."/>
        </authorList>
    </citation>
    <scope>NUCLEOTIDE SEQUENCE</scope>
    <source>
        <strain evidence="3">CBS 103.79</strain>
    </source>
</reference>
<gene>
    <name evidence="3" type="ORF">C8A05DRAFT_36261</name>
</gene>
<evidence type="ECO:0000259" key="2">
    <source>
        <dbReference type="Pfam" id="PF21762"/>
    </source>
</evidence>